<evidence type="ECO:0000313" key="1">
    <source>
        <dbReference type="EMBL" id="SHL19972.1"/>
    </source>
</evidence>
<protein>
    <submittedName>
        <fullName evidence="1">Uncharacterized protein</fullName>
    </submittedName>
</protein>
<organism evidence="1 2">
    <name type="scientific">Paraburkholderia terricola</name>
    <dbReference type="NCBI Taxonomy" id="169427"/>
    <lineage>
        <taxon>Bacteria</taxon>
        <taxon>Pseudomonadati</taxon>
        <taxon>Pseudomonadota</taxon>
        <taxon>Betaproteobacteria</taxon>
        <taxon>Burkholderiales</taxon>
        <taxon>Burkholderiaceae</taxon>
        <taxon>Paraburkholderia</taxon>
    </lineage>
</organism>
<reference evidence="1 2" key="1">
    <citation type="submission" date="2016-11" db="EMBL/GenBank/DDBJ databases">
        <authorList>
            <person name="Jaros S."/>
            <person name="Januszkiewicz K."/>
            <person name="Wedrychowicz H."/>
        </authorList>
    </citation>
    <scope>NUCLEOTIDE SEQUENCE [LARGE SCALE GENOMIC DNA]</scope>
    <source>
        <strain evidence="1 2">LMG 20594</strain>
    </source>
</reference>
<sequence length="42" mass="4543">MKKPLPLWQIWLIAALVTFALAAVDSEDDGAPVVRAAAPRQI</sequence>
<gene>
    <name evidence="1" type="ORF">SAMN05192548_107424</name>
</gene>
<dbReference type="Proteomes" id="UP000184395">
    <property type="component" value="Unassembled WGS sequence"/>
</dbReference>
<dbReference type="RefSeq" id="WP_268802012.1">
    <property type="nucleotide sequence ID" value="NZ_CADFGY010000009.1"/>
</dbReference>
<proteinExistence type="predicted"/>
<dbReference type="EMBL" id="FRAB01000074">
    <property type="protein sequence ID" value="SHL19972.1"/>
    <property type="molecule type" value="Genomic_DNA"/>
</dbReference>
<accession>A0A1M6YPH2</accession>
<dbReference type="AlphaFoldDB" id="A0A1M6YPH2"/>
<evidence type="ECO:0000313" key="2">
    <source>
        <dbReference type="Proteomes" id="UP000184395"/>
    </source>
</evidence>
<dbReference type="STRING" id="169427.SAMN05192548_107424"/>
<name>A0A1M6YPH2_9BURK</name>